<dbReference type="Proteomes" id="UP000028006">
    <property type="component" value="Unassembled WGS sequence"/>
</dbReference>
<dbReference type="Pfam" id="PF00263">
    <property type="entry name" value="Secretin"/>
    <property type="match status" value="1"/>
</dbReference>
<evidence type="ECO:0000259" key="8">
    <source>
        <dbReference type="SMART" id="SM00965"/>
    </source>
</evidence>
<dbReference type="Pfam" id="PF11741">
    <property type="entry name" value="AMIN"/>
    <property type="match status" value="1"/>
</dbReference>
<evidence type="ECO:0000256" key="6">
    <source>
        <dbReference type="RuleBase" id="RU004003"/>
    </source>
</evidence>
<dbReference type="InterPro" id="IPR021731">
    <property type="entry name" value="AMIN_dom"/>
</dbReference>
<evidence type="ECO:0000313" key="9">
    <source>
        <dbReference type="EMBL" id="KEQ13285.1"/>
    </source>
</evidence>
<dbReference type="GO" id="GO:0009306">
    <property type="term" value="P:protein secretion"/>
    <property type="evidence" value="ECO:0007669"/>
    <property type="project" value="InterPro"/>
</dbReference>
<comment type="caution">
    <text evidence="9">The sequence shown here is derived from an EMBL/GenBank/DDBJ whole genome shotgun (WGS) entry which is preliminary data.</text>
</comment>
<gene>
    <name evidence="9" type="ORF">GZ77_12675</name>
</gene>
<dbReference type="EMBL" id="JOKG01000003">
    <property type="protein sequence ID" value="KEQ13285.1"/>
    <property type="molecule type" value="Genomic_DNA"/>
</dbReference>
<dbReference type="PRINTS" id="PR00811">
    <property type="entry name" value="BCTERIALGSPD"/>
</dbReference>
<dbReference type="RefSeq" id="WP_034875950.1">
    <property type="nucleotide sequence ID" value="NZ_JOKG01000003.1"/>
</dbReference>
<dbReference type="PANTHER" id="PTHR30604">
    <property type="entry name" value="PROTEIN TRANSPORT PROTEIN HOFQ"/>
    <property type="match status" value="1"/>
</dbReference>
<sequence>MNRKPVVQTSAALLLFVLLAWMPTLAWAVTLKRMDAGSLSGGMVELKLMFDGPAPQAKGYSVDQPPRISIDLPFTRSSLAKYNEIGFDNAKSVTVLQAGDRTRLVVNLRSPTKFSTKNDGNVLYVYLGADSQQSAYSGGPGSSPMVAESGAPMADPGGTGITHIDFQRGEEGEGNVVITLANANIPMDMNEMAGRIRLEFQGNVLPGRLRNRLDVMDFATPVKYIDAKTEDGNAVIVIEPKGEFDYLAYQADNVVTVSVKPVSQQSYNRGRRGLSYKGDKLSLNFQDIKVREVLQLIADFTDLNLVASDTVTGNVTLRLQNVPWDQALDIVLKAKGLDKRQEGNVLTVAPAEEIAARERQQLENDKQIRELAPVYTDLIQINYADAKEISGVLSGESEDSGLLTERGSVQVVARTNSLLVKDTQEKLDEIRNLIDRLDIPVRQVMIEARIINLDTDYNKELGINWKLGNESDVGNADNPYIDFGSAGSNFKIGIASNTTILNLEMNAVISDGGGESVAQPKVITADKTKAVIKSGKEIPYEEKTSSGATSVAFKDAVLSLEVTPQITPEGSVIMDVIVKNDSQGADAVNGVPTINKNEVDTRILVKDGGTVVLGGVFTQEVKKNITKVPLLGDVPFVGRLFRTESNSDEKTELMIFITPRIINENVALR</sequence>
<evidence type="ECO:0000256" key="5">
    <source>
        <dbReference type="ARBA" id="ARBA00023237"/>
    </source>
</evidence>
<dbReference type="AlphaFoldDB" id="A0A081N4B2"/>
<dbReference type="Gene3D" id="3.30.1370.120">
    <property type="match status" value="1"/>
</dbReference>
<evidence type="ECO:0000256" key="1">
    <source>
        <dbReference type="ARBA" id="ARBA00004370"/>
    </source>
</evidence>
<keyword evidence="4" id="KW-0472">Membrane</keyword>
<dbReference type="PROSITE" id="PS00875">
    <property type="entry name" value="T2SP_D"/>
    <property type="match status" value="1"/>
</dbReference>
<keyword evidence="3" id="KW-0732">Signal</keyword>
<dbReference type="Gene3D" id="2.60.40.3470">
    <property type="match status" value="1"/>
</dbReference>
<comment type="similarity">
    <text evidence="6">Belongs to the bacterial secretin family.</text>
</comment>
<name>A0A081N4B2_9GAMM</name>
<evidence type="ECO:0000256" key="2">
    <source>
        <dbReference type="ARBA" id="ARBA00022448"/>
    </source>
</evidence>
<dbReference type="InterPro" id="IPR005644">
    <property type="entry name" value="NolW-like"/>
</dbReference>
<dbReference type="InterPro" id="IPR038591">
    <property type="entry name" value="NolW-like_sf"/>
</dbReference>
<dbReference type="InterPro" id="IPR004846">
    <property type="entry name" value="T2SS/T3SS_dom"/>
</dbReference>
<dbReference type="PANTHER" id="PTHR30604:SF1">
    <property type="entry name" value="DNA UTILIZATION PROTEIN HOFQ"/>
    <property type="match status" value="1"/>
</dbReference>
<evidence type="ECO:0000256" key="3">
    <source>
        <dbReference type="ARBA" id="ARBA00022729"/>
    </source>
</evidence>
<dbReference type="GO" id="GO:0009279">
    <property type="term" value="C:cell outer membrane"/>
    <property type="evidence" value="ECO:0007669"/>
    <property type="project" value="UniProtKB-SubCell"/>
</dbReference>
<dbReference type="Gene3D" id="3.30.1370.130">
    <property type="match status" value="1"/>
</dbReference>
<accession>A0A081N4B2</accession>
<proteinExistence type="inferred from homology"/>
<keyword evidence="2 7" id="KW-0813">Transport</keyword>
<evidence type="ECO:0000256" key="7">
    <source>
        <dbReference type="RuleBase" id="RU004004"/>
    </source>
</evidence>
<protein>
    <submittedName>
        <fullName evidence="9">Fimbrial protein</fullName>
    </submittedName>
</protein>
<keyword evidence="10" id="KW-1185">Reference proteome</keyword>
<dbReference type="Pfam" id="PF07660">
    <property type="entry name" value="STN"/>
    <property type="match status" value="1"/>
</dbReference>
<dbReference type="Pfam" id="PF03958">
    <property type="entry name" value="Secretin_N"/>
    <property type="match status" value="1"/>
</dbReference>
<feature type="domain" description="Secretin/TonB short N-terminal" evidence="8">
    <location>
        <begin position="303"/>
        <end position="351"/>
    </location>
</feature>
<dbReference type="InterPro" id="IPR004845">
    <property type="entry name" value="T2SS_GspD_CS"/>
</dbReference>
<dbReference type="InterPro" id="IPR011662">
    <property type="entry name" value="Secretin/TonB_short_N"/>
</dbReference>
<dbReference type="InterPro" id="IPR001775">
    <property type="entry name" value="GspD/PilQ"/>
</dbReference>
<organism evidence="9 10">
    <name type="scientific">Endozoicomonas montiporae</name>
    <dbReference type="NCBI Taxonomy" id="1027273"/>
    <lineage>
        <taxon>Bacteria</taxon>
        <taxon>Pseudomonadati</taxon>
        <taxon>Pseudomonadota</taxon>
        <taxon>Gammaproteobacteria</taxon>
        <taxon>Oceanospirillales</taxon>
        <taxon>Endozoicomonadaceae</taxon>
        <taxon>Endozoicomonas</taxon>
    </lineage>
</organism>
<reference evidence="9 10" key="1">
    <citation type="submission" date="2014-06" db="EMBL/GenBank/DDBJ databases">
        <title>Whole Genome Sequences of Three Symbiotic Endozoicomonas Bacteria.</title>
        <authorList>
            <person name="Neave M.J."/>
            <person name="Apprill A."/>
            <person name="Voolstra C.R."/>
        </authorList>
    </citation>
    <scope>NUCLEOTIDE SEQUENCE [LARGE SCALE GENOMIC DNA]</scope>
    <source>
        <strain evidence="9 10">LMG 24815</strain>
    </source>
</reference>
<dbReference type="eggNOG" id="COG4796">
    <property type="taxonomic scope" value="Bacteria"/>
</dbReference>
<dbReference type="FunFam" id="3.30.1370.130:FF:000001">
    <property type="entry name" value="Type IV pilus secretin PilQ"/>
    <property type="match status" value="1"/>
</dbReference>
<dbReference type="InterPro" id="IPR051808">
    <property type="entry name" value="Type_IV_pilus_biogenesis"/>
</dbReference>
<evidence type="ECO:0000313" key="10">
    <source>
        <dbReference type="Proteomes" id="UP000028006"/>
    </source>
</evidence>
<dbReference type="SMART" id="SM00965">
    <property type="entry name" value="STN"/>
    <property type="match status" value="1"/>
</dbReference>
<comment type="subcellular location">
    <subcellularLocation>
        <location evidence="7">Cell outer membrane</location>
    </subcellularLocation>
    <subcellularLocation>
        <location evidence="1">Membrane</location>
    </subcellularLocation>
</comment>
<evidence type="ECO:0000256" key="4">
    <source>
        <dbReference type="ARBA" id="ARBA00023136"/>
    </source>
</evidence>
<keyword evidence="5" id="KW-0998">Cell outer membrane</keyword>